<name>A0ABU9FZC2_9VIBR</name>
<accession>A0ABU9FZC2</accession>
<sequence length="43" mass="5226">FSVNVWEEVEFHWLLPEYDPVFGESIADQYRQLAARVRQNEQE</sequence>
<protein>
    <submittedName>
        <fullName evidence="1">Hemerythrin domain-containing protein</fullName>
    </submittedName>
</protein>
<gene>
    <name evidence="1" type="ORF">V8Z71_24135</name>
</gene>
<proteinExistence type="predicted"/>
<keyword evidence="2" id="KW-1185">Reference proteome</keyword>
<dbReference type="Proteomes" id="UP001377160">
    <property type="component" value="Unassembled WGS sequence"/>
</dbReference>
<organism evidence="1 2">
    <name type="scientific">Vibrio echinoideorum</name>
    <dbReference type="NCBI Taxonomy" id="2100116"/>
    <lineage>
        <taxon>Bacteria</taxon>
        <taxon>Pseudomonadati</taxon>
        <taxon>Pseudomonadota</taxon>
        <taxon>Gammaproteobacteria</taxon>
        <taxon>Vibrionales</taxon>
        <taxon>Vibrionaceae</taxon>
        <taxon>Vibrio</taxon>
    </lineage>
</organism>
<evidence type="ECO:0000313" key="1">
    <source>
        <dbReference type="EMBL" id="MEL0611375.1"/>
    </source>
</evidence>
<reference evidence="1 2" key="1">
    <citation type="submission" date="2024-02" db="EMBL/GenBank/DDBJ databases">
        <title>Bacteria isolated from the canopy kelp, Nereocystis luetkeana.</title>
        <authorList>
            <person name="Pfister C.A."/>
            <person name="Younker I.T."/>
            <person name="Light S.H."/>
        </authorList>
    </citation>
    <scope>NUCLEOTIDE SEQUENCE [LARGE SCALE GENOMIC DNA]</scope>
    <source>
        <strain evidence="1 2">TI.1.15</strain>
    </source>
</reference>
<feature type="non-terminal residue" evidence="1">
    <location>
        <position position="1"/>
    </location>
</feature>
<comment type="caution">
    <text evidence="1">The sequence shown here is derived from an EMBL/GenBank/DDBJ whole genome shotgun (WGS) entry which is preliminary data.</text>
</comment>
<dbReference type="EMBL" id="JBANDX010000186">
    <property type="protein sequence ID" value="MEL0611375.1"/>
    <property type="molecule type" value="Genomic_DNA"/>
</dbReference>
<evidence type="ECO:0000313" key="2">
    <source>
        <dbReference type="Proteomes" id="UP001377160"/>
    </source>
</evidence>